<evidence type="ECO:0000256" key="3">
    <source>
        <dbReference type="ARBA" id="ARBA00022448"/>
    </source>
</evidence>
<sequence>MFRSLLAGAAAPARVFPLSPLCTALLALVPLAAAAQTPTLQPVDVVDAAAQPNGRLQLDVPVATGSRLGLTARETPASVTLVDRATIDARGAQDTQEILRAVPGVSAHNAPGSMAASYRGFTANSVAQLYNGINPQYGSATRAVDSWIYERVEAIGGASSFLYGSGGVGGSINYLTKTAERGHFAEGQVRGGSYGLKEVSVGLNRQIAGSSDGAGPAHFARIDLNHRDAGSWTTGTKTQATQLATSLLSDLGGGFTHTLAYEYQKDHVDRPYWGTPVLNPAVGALHINPATRFANYNSADGVYEHRVQWLRSVAQWRVSDALQLRNTFYAYDALRDYRNVEIYTFNAANTAVARSAPFLQRHDQTLLGNRIEGTWQGQLAGKKSDWAFGLDVSVNKQTRFPQSLSTTVSTVNPTQFTTENFFDIPGTSPVYSADKDNKATTTALYLENRTAVVPGLNLVTALRHERIGLDLVNRRAVTAAAPASFSRDYHPTTGRLGLVWDIAPGASLYAQASNAADPPSGSLASASFADVRNNSELTTGRQVEVGSKFDFWDGKGSATVAVYEIRRQNIASQDPANPNLTLLVGEQSSRGIELSAGLRPSAQWQLQGNLALTRARYENFVQGGVSMAGKVPALVPQAVANLWVSYALTPTLTASAGLRHVGKVYGNAANTKYWPSYTLLDLGLGWKLGSATTLTARIRNATDRTYAAEVRDQVYLGAPRTADLTLHTAF</sequence>
<name>A0A7X0PDT3_9BURK</name>
<reference evidence="17 18" key="1">
    <citation type="submission" date="2020-08" db="EMBL/GenBank/DDBJ databases">
        <title>Functional genomics of gut bacteria from endangered species of beetles.</title>
        <authorList>
            <person name="Carlos-Shanley C."/>
        </authorList>
    </citation>
    <scope>NUCLEOTIDE SEQUENCE [LARGE SCALE GENOMIC DNA]</scope>
    <source>
        <strain evidence="17 18">S00198</strain>
    </source>
</reference>
<dbReference type="CDD" id="cd01347">
    <property type="entry name" value="ligand_gated_channel"/>
    <property type="match status" value="1"/>
</dbReference>
<evidence type="ECO:0000256" key="12">
    <source>
        <dbReference type="PROSITE-ProRule" id="PRU10144"/>
    </source>
</evidence>
<dbReference type="GO" id="GO:0009279">
    <property type="term" value="C:cell outer membrane"/>
    <property type="evidence" value="ECO:0007669"/>
    <property type="project" value="UniProtKB-SubCell"/>
</dbReference>
<evidence type="ECO:0000256" key="11">
    <source>
        <dbReference type="PROSITE-ProRule" id="PRU01360"/>
    </source>
</evidence>
<keyword evidence="8 11" id="KW-0472">Membrane</keyword>
<dbReference type="RefSeq" id="WP_184857472.1">
    <property type="nucleotide sequence ID" value="NZ_JACHLK010000004.1"/>
</dbReference>
<evidence type="ECO:0000256" key="13">
    <source>
        <dbReference type="RuleBase" id="RU003357"/>
    </source>
</evidence>
<proteinExistence type="inferred from homology"/>
<evidence type="ECO:0000256" key="10">
    <source>
        <dbReference type="ARBA" id="ARBA00023237"/>
    </source>
</evidence>
<keyword evidence="6 14" id="KW-0732">Signal</keyword>
<keyword evidence="9 17" id="KW-0675">Receptor</keyword>
<evidence type="ECO:0000256" key="2">
    <source>
        <dbReference type="ARBA" id="ARBA00009810"/>
    </source>
</evidence>
<keyword evidence="10 11" id="KW-0998">Cell outer membrane</keyword>
<evidence type="ECO:0000256" key="9">
    <source>
        <dbReference type="ARBA" id="ARBA00023170"/>
    </source>
</evidence>
<comment type="subcellular location">
    <subcellularLocation>
        <location evidence="1 11">Cell outer membrane</location>
        <topology evidence="1 11">Multi-pass membrane protein</topology>
    </subcellularLocation>
</comment>
<dbReference type="Pfam" id="PF07715">
    <property type="entry name" value="Plug"/>
    <property type="match status" value="1"/>
</dbReference>
<dbReference type="PROSITE" id="PS52016">
    <property type="entry name" value="TONB_DEPENDENT_REC_3"/>
    <property type="match status" value="1"/>
</dbReference>
<dbReference type="PANTHER" id="PTHR32552:SF84">
    <property type="entry name" value="TONB-DEPENDENT RECEPTOR-RELATED"/>
    <property type="match status" value="1"/>
</dbReference>
<dbReference type="Gene3D" id="2.170.130.10">
    <property type="entry name" value="TonB-dependent receptor, plug domain"/>
    <property type="match status" value="1"/>
</dbReference>
<organism evidence="17 18">
    <name type="scientific">Acidovorax soli</name>
    <dbReference type="NCBI Taxonomy" id="592050"/>
    <lineage>
        <taxon>Bacteria</taxon>
        <taxon>Pseudomonadati</taxon>
        <taxon>Pseudomonadota</taxon>
        <taxon>Betaproteobacteria</taxon>
        <taxon>Burkholderiales</taxon>
        <taxon>Comamonadaceae</taxon>
        <taxon>Acidovorax</taxon>
    </lineage>
</organism>
<feature type="short sequence motif" description="TonB C-terminal box" evidence="12">
    <location>
        <begin position="713"/>
        <end position="730"/>
    </location>
</feature>
<dbReference type="AlphaFoldDB" id="A0A7X0PDT3"/>
<dbReference type="Gene3D" id="2.40.170.20">
    <property type="entry name" value="TonB-dependent receptor, beta-barrel domain"/>
    <property type="match status" value="1"/>
</dbReference>
<accession>A0A7X0PDT3</accession>
<feature type="domain" description="TonB-dependent receptor plug" evidence="16">
    <location>
        <begin position="72"/>
        <end position="170"/>
    </location>
</feature>
<feature type="domain" description="TonB-dependent receptor-like beta-barrel" evidence="15">
    <location>
        <begin position="260"/>
        <end position="700"/>
    </location>
</feature>
<keyword evidence="7 13" id="KW-0798">TonB box</keyword>
<evidence type="ECO:0000313" key="17">
    <source>
        <dbReference type="EMBL" id="MBB6559961.1"/>
    </source>
</evidence>
<dbReference type="InterPro" id="IPR010917">
    <property type="entry name" value="TonB_rcpt_CS"/>
</dbReference>
<evidence type="ECO:0000256" key="14">
    <source>
        <dbReference type="SAM" id="SignalP"/>
    </source>
</evidence>
<evidence type="ECO:0000256" key="1">
    <source>
        <dbReference type="ARBA" id="ARBA00004571"/>
    </source>
</evidence>
<keyword evidence="4 11" id="KW-1134">Transmembrane beta strand</keyword>
<keyword evidence="5 11" id="KW-0812">Transmembrane</keyword>
<comment type="similarity">
    <text evidence="2 11 13">Belongs to the TonB-dependent receptor family.</text>
</comment>
<dbReference type="GO" id="GO:0015344">
    <property type="term" value="F:siderophore uptake transmembrane transporter activity"/>
    <property type="evidence" value="ECO:0007669"/>
    <property type="project" value="TreeGrafter"/>
</dbReference>
<dbReference type="PANTHER" id="PTHR32552">
    <property type="entry name" value="FERRICHROME IRON RECEPTOR-RELATED"/>
    <property type="match status" value="1"/>
</dbReference>
<comment type="caution">
    <text evidence="17">The sequence shown here is derived from an EMBL/GenBank/DDBJ whole genome shotgun (WGS) entry which is preliminary data.</text>
</comment>
<dbReference type="Pfam" id="PF00593">
    <property type="entry name" value="TonB_dep_Rec_b-barrel"/>
    <property type="match status" value="1"/>
</dbReference>
<evidence type="ECO:0000259" key="15">
    <source>
        <dbReference type="Pfam" id="PF00593"/>
    </source>
</evidence>
<dbReference type="InterPro" id="IPR012910">
    <property type="entry name" value="Plug_dom"/>
</dbReference>
<evidence type="ECO:0000259" key="16">
    <source>
        <dbReference type="Pfam" id="PF07715"/>
    </source>
</evidence>
<dbReference type="InterPro" id="IPR037066">
    <property type="entry name" value="Plug_dom_sf"/>
</dbReference>
<protein>
    <submittedName>
        <fullName evidence="17">Iron complex outermembrane receptor protein</fullName>
    </submittedName>
</protein>
<keyword evidence="18" id="KW-1185">Reference proteome</keyword>
<feature type="chain" id="PRO_5031121417" evidence="14">
    <location>
        <begin position="36"/>
        <end position="730"/>
    </location>
</feature>
<dbReference type="InterPro" id="IPR036942">
    <property type="entry name" value="Beta-barrel_TonB_sf"/>
</dbReference>
<feature type="signal peptide" evidence="14">
    <location>
        <begin position="1"/>
        <end position="35"/>
    </location>
</feature>
<dbReference type="InterPro" id="IPR039426">
    <property type="entry name" value="TonB-dep_rcpt-like"/>
</dbReference>
<dbReference type="SUPFAM" id="SSF56935">
    <property type="entry name" value="Porins"/>
    <property type="match status" value="1"/>
</dbReference>
<evidence type="ECO:0000256" key="8">
    <source>
        <dbReference type="ARBA" id="ARBA00023136"/>
    </source>
</evidence>
<dbReference type="EMBL" id="JACHLK010000004">
    <property type="protein sequence ID" value="MBB6559961.1"/>
    <property type="molecule type" value="Genomic_DNA"/>
</dbReference>
<dbReference type="InterPro" id="IPR000531">
    <property type="entry name" value="Beta-barrel_TonB"/>
</dbReference>
<evidence type="ECO:0000256" key="4">
    <source>
        <dbReference type="ARBA" id="ARBA00022452"/>
    </source>
</evidence>
<evidence type="ECO:0000256" key="6">
    <source>
        <dbReference type="ARBA" id="ARBA00022729"/>
    </source>
</evidence>
<dbReference type="PROSITE" id="PS01156">
    <property type="entry name" value="TONB_DEPENDENT_REC_2"/>
    <property type="match status" value="1"/>
</dbReference>
<dbReference type="Proteomes" id="UP000575083">
    <property type="component" value="Unassembled WGS sequence"/>
</dbReference>
<keyword evidence="3 11" id="KW-0813">Transport</keyword>
<gene>
    <name evidence="17" type="ORF">HNP48_002633</name>
</gene>
<evidence type="ECO:0000313" key="18">
    <source>
        <dbReference type="Proteomes" id="UP000575083"/>
    </source>
</evidence>
<evidence type="ECO:0000256" key="5">
    <source>
        <dbReference type="ARBA" id="ARBA00022692"/>
    </source>
</evidence>
<evidence type="ECO:0000256" key="7">
    <source>
        <dbReference type="ARBA" id="ARBA00023077"/>
    </source>
</evidence>